<comment type="caution">
    <text evidence="1">The sequence shown here is derived from an EMBL/GenBank/DDBJ whole genome shotgun (WGS) entry which is preliminary data.</text>
</comment>
<evidence type="ECO:0000313" key="1">
    <source>
        <dbReference type="EMBL" id="MQP11161.1"/>
    </source>
</evidence>
<name>A0A6A7W9U6_9BACT</name>
<organism evidence="1 2">
    <name type="scientific">Segatella copri</name>
    <dbReference type="NCBI Taxonomy" id="165179"/>
    <lineage>
        <taxon>Bacteria</taxon>
        <taxon>Pseudomonadati</taxon>
        <taxon>Bacteroidota</taxon>
        <taxon>Bacteroidia</taxon>
        <taxon>Bacteroidales</taxon>
        <taxon>Prevotellaceae</taxon>
        <taxon>Segatella</taxon>
    </lineage>
</organism>
<dbReference type="Proteomes" id="UP000384372">
    <property type="component" value="Unassembled WGS sequence"/>
</dbReference>
<gene>
    <name evidence="1" type="ORF">F7D20_04100</name>
</gene>
<reference evidence="1 2" key="1">
    <citation type="submission" date="2019-09" db="EMBL/GenBank/DDBJ databases">
        <title>Distinct polysaccharide growth profiles of human intestinal Prevotella copri isolates.</title>
        <authorList>
            <person name="Fehlner-Peach H."/>
            <person name="Magnabosco C."/>
            <person name="Raghavan V."/>
            <person name="Scher J.U."/>
            <person name="Tett A."/>
            <person name="Cox L.M."/>
            <person name="Gottsegen C."/>
            <person name="Watters A."/>
            <person name="Wiltshire- Gordon J.D."/>
            <person name="Segata N."/>
            <person name="Bonneau R."/>
            <person name="Littman D.R."/>
        </authorList>
    </citation>
    <scope>NUCLEOTIDE SEQUENCE [LARGE SCALE GENOMIC DNA]</scope>
    <source>
        <strain evidence="2">iAQ1173</strain>
    </source>
</reference>
<proteinExistence type="predicted"/>
<protein>
    <submittedName>
        <fullName evidence="1">Uncharacterized protein</fullName>
    </submittedName>
</protein>
<accession>A0A6A7W9U6</accession>
<sequence>MIIAECRISYAKIAPTSALKTCFQIAECRISYAKIHFFSFASKCFTEKMIFLLFRLFYSIRKTGDPRIT</sequence>
<keyword evidence="2" id="KW-1185">Reference proteome</keyword>
<evidence type="ECO:0000313" key="2">
    <source>
        <dbReference type="Proteomes" id="UP000384372"/>
    </source>
</evidence>
<dbReference type="EMBL" id="VZAD01000036">
    <property type="protein sequence ID" value="MQP11161.1"/>
    <property type="molecule type" value="Genomic_DNA"/>
</dbReference>
<dbReference type="AlphaFoldDB" id="A0A6A7W9U6"/>